<gene>
    <name evidence="1" type="ORF">Z045_07310</name>
</gene>
<proteinExistence type="predicted"/>
<dbReference type="AlphaFoldDB" id="A0A0V9UMD8"/>
<evidence type="ECO:0000313" key="1">
    <source>
        <dbReference type="EMBL" id="KSZ59163.1"/>
    </source>
</evidence>
<dbReference type="EMBL" id="AZXY01000003">
    <property type="protein sequence ID" value="KSZ59163.1"/>
    <property type="molecule type" value="Genomic_DNA"/>
</dbReference>
<protein>
    <submittedName>
        <fullName evidence="1">Uncharacterized protein</fullName>
    </submittedName>
</protein>
<comment type="caution">
    <text evidence="1">The sequence shown here is derived from an EMBL/GenBank/DDBJ whole genome shotgun (WGS) entry which is preliminary data.</text>
</comment>
<dbReference type="Proteomes" id="UP000053060">
    <property type="component" value="Unassembled WGS sequence"/>
</dbReference>
<dbReference type="RefSeq" id="WP_060651298.1">
    <property type="nucleotide sequence ID" value="NZ_AZXY01000003.1"/>
</dbReference>
<accession>A0A0V9UMD8</accession>
<reference evidence="1 2" key="2">
    <citation type="journal article" date="2016" name="Genome Announc.">
        <title>Draft Genome Sequence of a Versatile Hydrocarbon-Degrading Bacterium, Rhodococcus pyridinivorans Strain KG-16, Collected from Oil Fields in India.</title>
        <authorList>
            <person name="Aggarwal R.K."/>
            <person name="Dawar C."/>
            <person name="Phanindranath R."/>
            <person name="Mutnuri L."/>
            <person name="Dayal A.M."/>
        </authorList>
    </citation>
    <scope>NUCLEOTIDE SEQUENCE [LARGE SCALE GENOMIC DNA]</scope>
    <source>
        <strain evidence="1 2">KG-16</strain>
    </source>
</reference>
<name>A0A0V9UMD8_9NOCA</name>
<evidence type="ECO:0000313" key="2">
    <source>
        <dbReference type="Proteomes" id="UP000053060"/>
    </source>
</evidence>
<sequence>MNTRVPPSTAALPLRETKYRELEQYPEFGAVTAWLRDVVSSIVPNARMSECEYWSVVCLPAGEPDDPRKPLVSVHAGNMAVAGVFLDLSDEQRSLAGYVRVSGAELEKASGSTREQLAADSPDLSFVDEGSVVSVVWSDEPAAREQFEALPWRAPARALVTELMRGGRNSWADDHCRQIARFAYDD</sequence>
<dbReference type="PATRIC" id="fig|1441730.3.peg.1536"/>
<organism evidence="1 2">
    <name type="scientific">Rhodococcus pyridinivorans KG-16</name>
    <dbReference type="NCBI Taxonomy" id="1441730"/>
    <lineage>
        <taxon>Bacteria</taxon>
        <taxon>Bacillati</taxon>
        <taxon>Actinomycetota</taxon>
        <taxon>Actinomycetes</taxon>
        <taxon>Mycobacteriales</taxon>
        <taxon>Nocardiaceae</taxon>
        <taxon>Rhodococcus</taxon>
    </lineage>
</organism>
<reference evidence="2" key="1">
    <citation type="submission" date="2015-01" db="EMBL/GenBank/DDBJ databases">
        <title>Draft genome sequence of Rhodococcus pyridinivorans strain KG-16, a hydrocarbon-degrading bacterium.</title>
        <authorList>
            <person name="Aggarwal R.K."/>
            <person name="Dawar C."/>
        </authorList>
    </citation>
    <scope>NUCLEOTIDE SEQUENCE [LARGE SCALE GENOMIC DNA]</scope>
    <source>
        <strain evidence="2">KG-16</strain>
    </source>
</reference>